<keyword evidence="2" id="KW-1185">Reference proteome</keyword>
<proteinExistence type="predicted"/>
<evidence type="ECO:0000313" key="2">
    <source>
        <dbReference type="Proteomes" id="UP000054783"/>
    </source>
</evidence>
<dbReference type="AlphaFoldDB" id="A0A0V1A5T6"/>
<dbReference type="Proteomes" id="UP000054783">
    <property type="component" value="Unassembled WGS sequence"/>
</dbReference>
<accession>A0A0V1A5T6</accession>
<reference evidence="1 2" key="1">
    <citation type="submission" date="2015-01" db="EMBL/GenBank/DDBJ databases">
        <title>Evolution of Trichinella species and genotypes.</title>
        <authorList>
            <person name="Korhonen P.K."/>
            <person name="Edoardo P."/>
            <person name="Giuseppe L.R."/>
            <person name="Gasser R.B."/>
        </authorList>
    </citation>
    <scope>NUCLEOTIDE SEQUENCE [LARGE SCALE GENOMIC DNA]</scope>
    <source>
        <strain evidence="1">ISS2496</strain>
    </source>
</reference>
<protein>
    <submittedName>
        <fullName evidence="1">Uncharacterized protein</fullName>
    </submittedName>
</protein>
<gene>
    <name evidence="1" type="ORF">T12_13300</name>
</gene>
<dbReference type="EMBL" id="JYDQ01000031">
    <property type="protein sequence ID" value="KRY19822.1"/>
    <property type="molecule type" value="Genomic_DNA"/>
</dbReference>
<sequence length="67" mass="7896">MKKINIRIKIEHLFANESFQKNRRGIEILIVHQHLLLFGTLWSIGLKQTRVFPSTFAAIYSRHKHGI</sequence>
<evidence type="ECO:0000313" key="1">
    <source>
        <dbReference type="EMBL" id="KRY19822.1"/>
    </source>
</evidence>
<organism evidence="1 2">
    <name type="scientific">Trichinella patagoniensis</name>
    <dbReference type="NCBI Taxonomy" id="990121"/>
    <lineage>
        <taxon>Eukaryota</taxon>
        <taxon>Metazoa</taxon>
        <taxon>Ecdysozoa</taxon>
        <taxon>Nematoda</taxon>
        <taxon>Enoplea</taxon>
        <taxon>Dorylaimia</taxon>
        <taxon>Trichinellida</taxon>
        <taxon>Trichinellidae</taxon>
        <taxon>Trichinella</taxon>
    </lineage>
</organism>
<name>A0A0V1A5T6_9BILA</name>
<comment type="caution">
    <text evidence="1">The sequence shown here is derived from an EMBL/GenBank/DDBJ whole genome shotgun (WGS) entry which is preliminary data.</text>
</comment>